<name>A0ACC0FZ46_9ERIC</name>
<proteinExistence type="predicted"/>
<keyword evidence="2" id="KW-1185">Reference proteome</keyword>
<dbReference type="Proteomes" id="UP001060215">
    <property type="component" value="Chromosome 12"/>
</dbReference>
<evidence type="ECO:0000313" key="2">
    <source>
        <dbReference type="Proteomes" id="UP001060215"/>
    </source>
</evidence>
<protein>
    <submittedName>
        <fullName evidence="1">Uncharacterized protein</fullName>
    </submittedName>
</protein>
<reference evidence="1 2" key="1">
    <citation type="journal article" date="2022" name="Plant J.">
        <title>Chromosome-level genome of Camellia lanceoleosa provides a valuable resource for understanding genome evolution and self-incompatibility.</title>
        <authorList>
            <person name="Gong W."/>
            <person name="Xiao S."/>
            <person name="Wang L."/>
            <person name="Liao Z."/>
            <person name="Chang Y."/>
            <person name="Mo W."/>
            <person name="Hu G."/>
            <person name="Li W."/>
            <person name="Zhao G."/>
            <person name="Zhu H."/>
            <person name="Hu X."/>
            <person name="Ji K."/>
            <person name="Xiang X."/>
            <person name="Song Q."/>
            <person name="Yuan D."/>
            <person name="Jin S."/>
            <person name="Zhang L."/>
        </authorList>
    </citation>
    <scope>NUCLEOTIDE SEQUENCE [LARGE SCALE GENOMIC DNA]</scope>
    <source>
        <strain evidence="1">SQ_2022a</strain>
    </source>
</reference>
<evidence type="ECO:0000313" key="1">
    <source>
        <dbReference type="EMBL" id="KAI7994055.1"/>
    </source>
</evidence>
<comment type="caution">
    <text evidence="1">The sequence shown here is derived from an EMBL/GenBank/DDBJ whole genome shotgun (WGS) entry which is preliminary data.</text>
</comment>
<accession>A0ACC0FZ46</accession>
<dbReference type="EMBL" id="CM045769">
    <property type="protein sequence ID" value="KAI7994055.1"/>
    <property type="molecule type" value="Genomic_DNA"/>
</dbReference>
<organism evidence="1 2">
    <name type="scientific">Camellia lanceoleosa</name>
    <dbReference type="NCBI Taxonomy" id="1840588"/>
    <lineage>
        <taxon>Eukaryota</taxon>
        <taxon>Viridiplantae</taxon>
        <taxon>Streptophyta</taxon>
        <taxon>Embryophyta</taxon>
        <taxon>Tracheophyta</taxon>
        <taxon>Spermatophyta</taxon>
        <taxon>Magnoliopsida</taxon>
        <taxon>eudicotyledons</taxon>
        <taxon>Gunneridae</taxon>
        <taxon>Pentapetalae</taxon>
        <taxon>asterids</taxon>
        <taxon>Ericales</taxon>
        <taxon>Theaceae</taxon>
        <taxon>Camellia</taxon>
    </lineage>
</organism>
<gene>
    <name evidence="1" type="ORF">LOK49_LG11G01376</name>
</gene>
<sequence length="126" mass="14869">MTVRRALQYLRDSGIFPEMFVYARSRPARRISLSILQRTPGKLQKKPGVEVLVKFHEERKPSGSVREVLMPWRHLKSSSMAAMMMQVQQTVSIMRKNEEDSMKKNWLLEKNRRLVFIVVVVIVIWK</sequence>